<keyword evidence="3" id="KW-1185">Reference proteome</keyword>
<organism evidence="2 3">
    <name type="scientific">Streptomyces chattanoogensis</name>
    <dbReference type="NCBI Taxonomy" id="66876"/>
    <lineage>
        <taxon>Bacteria</taxon>
        <taxon>Bacillati</taxon>
        <taxon>Actinomycetota</taxon>
        <taxon>Actinomycetes</taxon>
        <taxon>Kitasatosporales</taxon>
        <taxon>Streptomycetaceae</taxon>
        <taxon>Streptomyces</taxon>
    </lineage>
</organism>
<dbReference type="InterPro" id="IPR036390">
    <property type="entry name" value="WH_DNA-bd_sf"/>
</dbReference>
<evidence type="ECO:0000259" key="1">
    <source>
        <dbReference type="SMART" id="SM00418"/>
    </source>
</evidence>
<dbReference type="InterPro" id="IPR001845">
    <property type="entry name" value="HTH_ArsR_DNA-bd_dom"/>
</dbReference>
<name>A0A0N0XXE6_9ACTN</name>
<dbReference type="SUPFAM" id="SSF46785">
    <property type="entry name" value="Winged helix' DNA-binding domain"/>
    <property type="match status" value="1"/>
</dbReference>
<comment type="caution">
    <text evidence="2">The sequence shown here is derived from an EMBL/GenBank/DDBJ whole genome shotgun (WGS) entry which is preliminary data.</text>
</comment>
<evidence type="ECO:0000313" key="2">
    <source>
        <dbReference type="EMBL" id="KPC64608.1"/>
    </source>
</evidence>
<dbReference type="RefSeq" id="WP_053923380.1">
    <property type="nucleotide sequence ID" value="NZ_LGKG01000079.1"/>
</dbReference>
<sequence>MAPEPQEITDVEALRALAHPMRQKIEQCLRKGPVNSAALARELGESTGLTSYHLRQMAKHGFIEEVPELAKGRERWWRAVPGDRRFPPYSRQTPEMREVLTQMHRLNFAELVESVRQFEDARDALGPWADAAIFSRATLRLDPGRLREFFEEYIALIHRYSPSQEEAAPDARAVLVRLLGFPEISREESTR</sequence>
<dbReference type="SMART" id="SM00418">
    <property type="entry name" value="HTH_ARSR"/>
    <property type="match status" value="1"/>
</dbReference>
<dbReference type="InterPro" id="IPR011991">
    <property type="entry name" value="ArsR-like_HTH"/>
</dbReference>
<proteinExistence type="predicted"/>
<dbReference type="AlphaFoldDB" id="A0A0N0XXE6"/>
<dbReference type="CDD" id="cd00090">
    <property type="entry name" value="HTH_ARSR"/>
    <property type="match status" value="1"/>
</dbReference>
<dbReference type="Pfam" id="PF12840">
    <property type="entry name" value="HTH_20"/>
    <property type="match status" value="1"/>
</dbReference>
<gene>
    <name evidence="2" type="ORF">ADL29_10385</name>
</gene>
<dbReference type="PATRIC" id="fig|66876.3.peg.2248"/>
<reference evidence="3" key="1">
    <citation type="submission" date="2015-07" db="EMBL/GenBank/DDBJ databases">
        <authorList>
            <person name="Ju K.-S."/>
            <person name="Doroghazi J.R."/>
            <person name="Metcalf W.W."/>
        </authorList>
    </citation>
    <scope>NUCLEOTIDE SEQUENCE [LARGE SCALE GENOMIC DNA]</scope>
    <source>
        <strain evidence="3">NRRL ISP-5002</strain>
    </source>
</reference>
<dbReference type="Gene3D" id="1.10.10.10">
    <property type="entry name" value="Winged helix-like DNA-binding domain superfamily/Winged helix DNA-binding domain"/>
    <property type="match status" value="1"/>
</dbReference>
<dbReference type="GO" id="GO:0003700">
    <property type="term" value="F:DNA-binding transcription factor activity"/>
    <property type="evidence" value="ECO:0007669"/>
    <property type="project" value="InterPro"/>
</dbReference>
<feature type="domain" description="HTH arsR-type" evidence="1">
    <location>
        <begin position="12"/>
        <end position="105"/>
    </location>
</feature>
<protein>
    <submittedName>
        <fullName evidence="2">Transcriptional regulator</fullName>
    </submittedName>
</protein>
<accession>A0A0N0XXE6</accession>
<dbReference type="Proteomes" id="UP000037982">
    <property type="component" value="Unassembled WGS sequence"/>
</dbReference>
<dbReference type="EMBL" id="LGKG01000079">
    <property type="protein sequence ID" value="KPC64608.1"/>
    <property type="molecule type" value="Genomic_DNA"/>
</dbReference>
<evidence type="ECO:0000313" key="3">
    <source>
        <dbReference type="Proteomes" id="UP000037982"/>
    </source>
</evidence>
<dbReference type="InterPro" id="IPR036388">
    <property type="entry name" value="WH-like_DNA-bd_sf"/>
</dbReference>